<dbReference type="SMART" id="SM00355">
    <property type="entry name" value="ZnF_C2H2"/>
    <property type="match status" value="2"/>
</dbReference>
<dbReference type="EMBL" id="JAFEKC020000019">
    <property type="protein sequence ID" value="KAK0509145.1"/>
    <property type="molecule type" value="Genomic_DNA"/>
</dbReference>
<proteinExistence type="predicted"/>
<dbReference type="InterPro" id="IPR013087">
    <property type="entry name" value="Znf_C2H2_type"/>
</dbReference>
<protein>
    <recommendedName>
        <fullName evidence="1">C2H2-type domain-containing protein</fullName>
    </recommendedName>
</protein>
<sequence length="188" mass="21135">MSYFTDYRRSVTASQQEGEMAWKTIFSPWQLLHNRLFPDLDLGHATYATPALPANLITGHSLTDVPQVSFTGHEESTPALTYASTLGTPVDSALQQDYVSSQGSASPFQHQPIVPNNTGPDRFVCLIPGCSVTCSRVSDLDRHYTARHQSPGLKPEFKCRVEGCNRMEIPFTRKDKLREHERNIHYIV</sequence>
<gene>
    <name evidence="2" type="ORF">JMJ35_008516</name>
</gene>
<evidence type="ECO:0000259" key="1">
    <source>
        <dbReference type="PROSITE" id="PS00028"/>
    </source>
</evidence>
<reference evidence="2" key="1">
    <citation type="submission" date="2023-03" db="EMBL/GenBank/DDBJ databases">
        <title>Complete genome of Cladonia borealis.</title>
        <authorList>
            <person name="Park H."/>
        </authorList>
    </citation>
    <scope>NUCLEOTIDE SEQUENCE</scope>
    <source>
        <strain evidence="2">ANT050790</strain>
    </source>
</reference>
<dbReference type="Gene3D" id="3.30.160.60">
    <property type="entry name" value="Classic Zinc Finger"/>
    <property type="match status" value="1"/>
</dbReference>
<keyword evidence="3" id="KW-1185">Reference proteome</keyword>
<evidence type="ECO:0000313" key="2">
    <source>
        <dbReference type="EMBL" id="KAK0509145.1"/>
    </source>
</evidence>
<feature type="domain" description="C2H2-type" evidence="1">
    <location>
        <begin position="125"/>
        <end position="148"/>
    </location>
</feature>
<name>A0AA39V6Z4_9LECA</name>
<evidence type="ECO:0000313" key="3">
    <source>
        <dbReference type="Proteomes" id="UP001166286"/>
    </source>
</evidence>
<organism evidence="2 3">
    <name type="scientific">Cladonia borealis</name>
    <dbReference type="NCBI Taxonomy" id="184061"/>
    <lineage>
        <taxon>Eukaryota</taxon>
        <taxon>Fungi</taxon>
        <taxon>Dikarya</taxon>
        <taxon>Ascomycota</taxon>
        <taxon>Pezizomycotina</taxon>
        <taxon>Lecanoromycetes</taxon>
        <taxon>OSLEUM clade</taxon>
        <taxon>Lecanoromycetidae</taxon>
        <taxon>Lecanorales</taxon>
        <taxon>Lecanorineae</taxon>
        <taxon>Cladoniaceae</taxon>
        <taxon>Cladonia</taxon>
    </lineage>
</organism>
<comment type="caution">
    <text evidence="2">The sequence shown here is derived from an EMBL/GenBank/DDBJ whole genome shotgun (WGS) entry which is preliminary data.</text>
</comment>
<dbReference type="AlphaFoldDB" id="A0AA39V6Z4"/>
<accession>A0AA39V6Z4</accession>
<dbReference type="Proteomes" id="UP001166286">
    <property type="component" value="Unassembled WGS sequence"/>
</dbReference>
<dbReference type="PROSITE" id="PS00028">
    <property type="entry name" value="ZINC_FINGER_C2H2_1"/>
    <property type="match status" value="1"/>
</dbReference>